<dbReference type="OrthoDB" id="5761505at2"/>
<organism evidence="2 3">
    <name type="scientific">Thiorhodococcus drewsii AZ1</name>
    <dbReference type="NCBI Taxonomy" id="765913"/>
    <lineage>
        <taxon>Bacteria</taxon>
        <taxon>Pseudomonadati</taxon>
        <taxon>Pseudomonadota</taxon>
        <taxon>Gammaproteobacteria</taxon>
        <taxon>Chromatiales</taxon>
        <taxon>Chromatiaceae</taxon>
        <taxon>Thiorhodococcus</taxon>
    </lineage>
</organism>
<dbReference type="AlphaFoldDB" id="G2DVH5"/>
<feature type="transmembrane region" description="Helical" evidence="1">
    <location>
        <begin position="32"/>
        <end position="54"/>
    </location>
</feature>
<sequence>MGWWGVALAVMIPWLAAVVWLRSAWPDARPGAGAAILGYAYPLACLVVAAVLWVSGRLGLPFALSGPLILAIAALLLLIGARRIWPSRIDFESVRPVRPDWRHLLAAILLIWMLARFIDLLLELWWQPLFPWDAWTTWLLRARVWSQLGHWVPFVASSEWLADSTTQAQTIAAWNYPNAVSLIGLWSTLGYGEWNETAAKIPWIGCALALALGFYGQARLWGASNLTALWFLWLLATLPLLDSHLALAGYADLWLSTLLLLGLAAGLHWARDGDRRQGLMALGCIVACAFIKQEGIVWSLLFIPAFLGARLSRRWMLALVVAFGLTVAGLWVSGGLVAESPWGHVELSLRAIELPLIGRFEIAYHASWAGIWRNLFLYDNWHLFFFGFIPVVGWGCWRVVRHSVEPWERAGLVFVLSALGALYVLFFWTGAYRWAEDSTSVARLFMHFIPAFTFWALVLWSEQSARADLSVAAEEEPIHQTGYDGKGLQSPS</sequence>
<protein>
    <recommendedName>
        <fullName evidence="4">Glycosyltransferase RgtA/B/C/D-like domain-containing protein</fullName>
    </recommendedName>
</protein>
<feature type="transmembrane region" description="Helical" evidence="1">
    <location>
        <begin position="412"/>
        <end position="435"/>
    </location>
</feature>
<feature type="transmembrane region" description="Helical" evidence="1">
    <location>
        <begin position="381"/>
        <end position="400"/>
    </location>
</feature>
<evidence type="ECO:0000313" key="3">
    <source>
        <dbReference type="Proteomes" id="UP000004200"/>
    </source>
</evidence>
<keyword evidence="1" id="KW-0812">Transmembrane</keyword>
<feature type="transmembrane region" description="Helical" evidence="1">
    <location>
        <begin position="60"/>
        <end position="80"/>
    </location>
</feature>
<feature type="transmembrane region" description="Helical" evidence="1">
    <location>
        <begin position="315"/>
        <end position="338"/>
    </location>
</feature>
<feature type="transmembrane region" description="Helical" evidence="1">
    <location>
        <begin position="441"/>
        <end position="460"/>
    </location>
</feature>
<feature type="transmembrane region" description="Helical" evidence="1">
    <location>
        <begin position="277"/>
        <end position="303"/>
    </location>
</feature>
<accession>G2DVH5</accession>
<name>G2DVH5_9GAMM</name>
<reference evidence="2 3" key="1">
    <citation type="submission" date="2011-06" db="EMBL/GenBank/DDBJ databases">
        <title>The draft genome of Thiorhodococcus drewsii AZ1.</title>
        <authorList>
            <consortium name="US DOE Joint Genome Institute (JGI-PGF)"/>
            <person name="Lucas S."/>
            <person name="Han J."/>
            <person name="Lapidus A."/>
            <person name="Cheng J.-F."/>
            <person name="Goodwin L."/>
            <person name="Pitluck S."/>
            <person name="Peters L."/>
            <person name="Land M.L."/>
            <person name="Hauser L."/>
            <person name="Vogl K."/>
            <person name="Liu Z."/>
            <person name="Imhoff J."/>
            <person name="Thiel V."/>
            <person name="Frigaard N.-U."/>
            <person name="Bryant D.A."/>
            <person name="Woyke T.J."/>
        </authorList>
    </citation>
    <scope>NUCLEOTIDE SEQUENCE [LARGE SCALE GENOMIC DNA]</scope>
    <source>
        <strain evidence="2 3">AZ1</strain>
    </source>
</reference>
<keyword evidence="3" id="KW-1185">Reference proteome</keyword>
<feature type="transmembrane region" description="Helical" evidence="1">
    <location>
        <begin position="220"/>
        <end position="241"/>
    </location>
</feature>
<comment type="caution">
    <text evidence="2">The sequence shown here is derived from an EMBL/GenBank/DDBJ whole genome shotgun (WGS) entry which is preliminary data.</text>
</comment>
<dbReference type="RefSeq" id="WP_007038861.1">
    <property type="nucleotide sequence ID" value="NZ_AFWT01000001.1"/>
</dbReference>
<proteinExistence type="predicted"/>
<keyword evidence="1" id="KW-1133">Transmembrane helix</keyword>
<feature type="transmembrane region" description="Helical" evidence="1">
    <location>
        <begin position="101"/>
        <end position="122"/>
    </location>
</feature>
<feature type="transmembrane region" description="Helical" evidence="1">
    <location>
        <begin position="6"/>
        <end position="25"/>
    </location>
</feature>
<gene>
    <name evidence="2" type="ORF">ThidrDRAFT_0145</name>
</gene>
<dbReference type="EMBL" id="AFWT01000001">
    <property type="protein sequence ID" value="EGV33990.1"/>
    <property type="molecule type" value="Genomic_DNA"/>
</dbReference>
<dbReference type="STRING" id="765913.ThidrDRAFT_0145"/>
<dbReference type="PATRIC" id="fig|765913.3.peg.146"/>
<evidence type="ECO:0008006" key="4">
    <source>
        <dbReference type="Google" id="ProtNLM"/>
    </source>
</evidence>
<dbReference type="Proteomes" id="UP000004200">
    <property type="component" value="Unassembled WGS sequence"/>
</dbReference>
<evidence type="ECO:0000313" key="2">
    <source>
        <dbReference type="EMBL" id="EGV33990.1"/>
    </source>
</evidence>
<dbReference type="eggNOG" id="ENOG502ZAAZ">
    <property type="taxonomic scope" value="Bacteria"/>
</dbReference>
<keyword evidence="1" id="KW-0472">Membrane</keyword>
<feature type="transmembrane region" description="Helical" evidence="1">
    <location>
        <begin position="253"/>
        <end position="271"/>
    </location>
</feature>
<evidence type="ECO:0000256" key="1">
    <source>
        <dbReference type="SAM" id="Phobius"/>
    </source>
</evidence>